<organism evidence="4 5">
    <name type="scientific">Aspergillus cavernicola</name>
    <dbReference type="NCBI Taxonomy" id="176166"/>
    <lineage>
        <taxon>Eukaryota</taxon>
        <taxon>Fungi</taxon>
        <taxon>Dikarya</taxon>
        <taxon>Ascomycota</taxon>
        <taxon>Pezizomycotina</taxon>
        <taxon>Eurotiomycetes</taxon>
        <taxon>Eurotiomycetidae</taxon>
        <taxon>Eurotiales</taxon>
        <taxon>Aspergillaceae</taxon>
        <taxon>Aspergillus</taxon>
        <taxon>Aspergillus subgen. Nidulantes</taxon>
    </lineage>
</organism>
<proteinExistence type="predicted"/>
<feature type="region of interest" description="Disordered" evidence="3">
    <location>
        <begin position="55"/>
        <end position="76"/>
    </location>
</feature>
<keyword evidence="2" id="KW-0408">Iron</keyword>
<dbReference type="PANTHER" id="PTHR47435">
    <property type="entry name" value="KELCH REPEAT PROTEIN (AFU_ORTHOLOGUE AFUA_5G12780)"/>
    <property type="match status" value="1"/>
</dbReference>
<dbReference type="InterPro" id="IPR015915">
    <property type="entry name" value="Kelch-typ_b-propeller"/>
</dbReference>
<accession>A0ABR4IDE3</accession>
<comment type="caution">
    <text evidence="4">The sequence shown here is derived from an EMBL/GenBank/DDBJ whole genome shotgun (WGS) entry which is preliminary data.</text>
</comment>
<reference evidence="4 5" key="1">
    <citation type="submission" date="2024-07" db="EMBL/GenBank/DDBJ databases">
        <title>Section-level genome sequencing and comparative genomics of Aspergillus sections Usti and Cavernicolus.</title>
        <authorList>
            <consortium name="Lawrence Berkeley National Laboratory"/>
            <person name="Nybo J.L."/>
            <person name="Vesth T.C."/>
            <person name="Theobald S."/>
            <person name="Frisvad J.C."/>
            <person name="Larsen T.O."/>
            <person name="Kjaerboelling I."/>
            <person name="Rothschild-Mancinelli K."/>
            <person name="Lyhne E.K."/>
            <person name="Kogle M.E."/>
            <person name="Barry K."/>
            <person name="Clum A."/>
            <person name="Na H."/>
            <person name="Ledsgaard L."/>
            <person name="Lin J."/>
            <person name="Lipzen A."/>
            <person name="Kuo A."/>
            <person name="Riley R."/>
            <person name="Mondo S."/>
            <person name="LaButti K."/>
            <person name="Haridas S."/>
            <person name="Pangalinan J."/>
            <person name="Salamov A.A."/>
            <person name="Simmons B.A."/>
            <person name="Magnuson J.K."/>
            <person name="Chen J."/>
            <person name="Drula E."/>
            <person name="Henrissat B."/>
            <person name="Wiebenga A."/>
            <person name="Lubbers R.J."/>
            <person name="Gomes A.C."/>
            <person name="Makela M.R."/>
            <person name="Stajich J."/>
            <person name="Grigoriev I.V."/>
            <person name="Mortensen U.H."/>
            <person name="De vries R.P."/>
            <person name="Baker S.E."/>
            <person name="Andersen M.R."/>
        </authorList>
    </citation>
    <scope>NUCLEOTIDE SEQUENCE [LARGE SCALE GENOMIC DNA]</scope>
    <source>
        <strain evidence="4 5">CBS 600.67</strain>
    </source>
</reference>
<protein>
    <recommendedName>
        <fullName evidence="6">Kelch repeat protein</fullName>
    </recommendedName>
</protein>
<sequence>MAQAVWTKIVDDASIQRSSQTLSVVGNEVYVYGGELRPREPVDSTIYRISLNGASGNSTISSTPETPNTPQPRVGSASTTINAKIYLFSGRGGPAMSPIEEKGSFWTFDPTSNTWSQVKPADSHSPYPAGRSYHALTNNGSDTIFLHAGCPETGRLRDLWAFNTVTREWRELSAAPGPARGGASIAYADGKVFRMNGFDGKTEQGGSVDVFDVKSNEWTTVTYAADGISGPSPRSVASLLSVRIAEKACLVTLFGEHDPSSLGHQGAGKMLSDVWVFDIESGLWREVIVDGEAPPARGWFDADVVVDNSGSRIVVHGGLAESNERLGDIWSLDFSV</sequence>
<gene>
    <name evidence="4" type="ORF">BDW59DRAFT_70047</name>
</gene>
<keyword evidence="1" id="KW-0677">Repeat</keyword>
<feature type="compositionally biased region" description="Polar residues" evidence="3">
    <location>
        <begin position="55"/>
        <end position="68"/>
    </location>
</feature>
<dbReference type="Gene3D" id="2.120.10.80">
    <property type="entry name" value="Kelch-type beta propeller"/>
    <property type="match status" value="2"/>
</dbReference>
<dbReference type="Proteomes" id="UP001610335">
    <property type="component" value="Unassembled WGS sequence"/>
</dbReference>
<evidence type="ECO:0000313" key="5">
    <source>
        <dbReference type="Proteomes" id="UP001610335"/>
    </source>
</evidence>
<dbReference type="SUPFAM" id="SSF117281">
    <property type="entry name" value="Kelch motif"/>
    <property type="match status" value="2"/>
</dbReference>
<name>A0ABR4IDE3_9EURO</name>
<dbReference type="EMBL" id="JBFXLS010000034">
    <property type="protein sequence ID" value="KAL2825768.1"/>
    <property type="molecule type" value="Genomic_DNA"/>
</dbReference>
<evidence type="ECO:0000256" key="1">
    <source>
        <dbReference type="ARBA" id="ARBA00022737"/>
    </source>
</evidence>
<evidence type="ECO:0000256" key="3">
    <source>
        <dbReference type="SAM" id="MobiDB-lite"/>
    </source>
</evidence>
<evidence type="ECO:0008006" key="6">
    <source>
        <dbReference type="Google" id="ProtNLM"/>
    </source>
</evidence>
<keyword evidence="5" id="KW-1185">Reference proteome</keyword>
<evidence type="ECO:0000313" key="4">
    <source>
        <dbReference type="EMBL" id="KAL2825768.1"/>
    </source>
</evidence>
<dbReference type="PANTHER" id="PTHR47435:SF4">
    <property type="entry name" value="KELCH REPEAT PROTEIN (AFU_ORTHOLOGUE AFUA_5G12780)"/>
    <property type="match status" value="1"/>
</dbReference>
<evidence type="ECO:0000256" key="2">
    <source>
        <dbReference type="ARBA" id="ARBA00023004"/>
    </source>
</evidence>
<dbReference type="Pfam" id="PF24681">
    <property type="entry name" value="Kelch_KLHDC2_KLHL20_DRC7"/>
    <property type="match status" value="1"/>
</dbReference>